<evidence type="ECO:0000256" key="1">
    <source>
        <dbReference type="SAM" id="MobiDB-lite"/>
    </source>
</evidence>
<dbReference type="Proteomes" id="UP000235786">
    <property type="component" value="Unassembled WGS sequence"/>
</dbReference>
<dbReference type="OrthoDB" id="10633069at2759"/>
<evidence type="ECO:0000313" key="3">
    <source>
        <dbReference type="Proteomes" id="UP000235786"/>
    </source>
</evidence>
<dbReference type="EMBL" id="KZ613944">
    <property type="protein sequence ID" value="PMD41667.1"/>
    <property type="molecule type" value="Genomic_DNA"/>
</dbReference>
<name>A0A2J6RT24_HYAVF</name>
<evidence type="ECO:0000313" key="2">
    <source>
        <dbReference type="EMBL" id="PMD41667.1"/>
    </source>
</evidence>
<sequence>MSEIRKHPYPYVDVDSRFDEADVACCLGILVSGKGSTKADFAEWVTRGDAEPWSGTANHPGVNAAMSIIDDCTTISEERKADHTDRERVAREKRRREEGVKERDTTLRQEAREALRESLFLTSGTGGRQDVLSSTLEGAMVHVGLATAQLSHAASILDEEARNITNP</sequence>
<reference evidence="2 3" key="1">
    <citation type="submission" date="2016-04" db="EMBL/GenBank/DDBJ databases">
        <title>A degradative enzymes factory behind the ericoid mycorrhizal symbiosis.</title>
        <authorList>
            <consortium name="DOE Joint Genome Institute"/>
            <person name="Martino E."/>
            <person name="Morin E."/>
            <person name="Grelet G."/>
            <person name="Kuo A."/>
            <person name="Kohler A."/>
            <person name="Daghino S."/>
            <person name="Barry K."/>
            <person name="Choi C."/>
            <person name="Cichocki N."/>
            <person name="Clum A."/>
            <person name="Copeland A."/>
            <person name="Hainaut M."/>
            <person name="Haridas S."/>
            <person name="Labutti K."/>
            <person name="Lindquist E."/>
            <person name="Lipzen A."/>
            <person name="Khouja H.-R."/>
            <person name="Murat C."/>
            <person name="Ohm R."/>
            <person name="Olson A."/>
            <person name="Spatafora J."/>
            <person name="Veneault-Fourrey C."/>
            <person name="Henrissat B."/>
            <person name="Grigoriev I."/>
            <person name="Martin F."/>
            <person name="Perotto S."/>
        </authorList>
    </citation>
    <scope>NUCLEOTIDE SEQUENCE [LARGE SCALE GENOMIC DNA]</scope>
    <source>
        <strain evidence="2 3">F</strain>
    </source>
</reference>
<proteinExistence type="predicted"/>
<dbReference type="AlphaFoldDB" id="A0A2J6RT24"/>
<organism evidence="2 3">
    <name type="scientific">Hyaloscypha variabilis (strain UAMH 11265 / GT02V1 / F)</name>
    <name type="common">Meliniomyces variabilis</name>
    <dbReference type="NCBI Taxonomy" id="1149755"/>
    <lineage>
        <taxon>Eukaryota</taxon>
        <taxon>Fungi</taxon>
        <taxon>Dikarya</taxon>
        <taxon>Ascomycota</taxon>
        <taxon>Pezizomycotina</taxon>
        <taxon>Leotiomycetes</taxon>
        <taxon>Helotiales</taxon>
        <taxon>Hyaloscyphaceae</taxon>
        <taxon>Hyaloscypha</taxon>
        <taxon>Hyaloscypha variabilis</taxon>
    </lineage>
</organism>
<protein>
    <submittedName>
        <fullName evidence="2">Uncharacterized protein</fullName>
    </submittedName>
</protein>
<feature type="region of interest" description="Disordered" evidence="1">
    <location>
        <begin position="79"/>
        <end position="104"/>
    </location>
</feature>
<accession>A0A2J6RT24</accession>
<gene>
    <name evidence="2" type="ORF">L207DRAFT_582097</name>
</gene>
<keyword evidence="3" id="KW-1185">Reference proteome</keyword>